<gene>
    <name evidence="1" type="ORF">E2C01_020053</name>
</gene>
<evidence type="ECO:0000313" key="2">
    <source>
        <dbReference type="Proteomes" id="UP000324222"/>
    </source>
</evidence>
<proteinExistence type="predicted"/>
<comment type="caution">
    <text evidence="1">The sequence shown here is derived from an EMBL/GenBank/DDBJ whole genome shotgun (WGS) entry which is preliminary data.</text>
</comment>
<accession>A0A5B7DYV0</accession>
<sequence length="177" mass="19937">MRDKNTSNTNHNTTTTTTTITTTASLNPPVFHDFYTRHNHHHLYFNPHNQARRCTNNHHQYDLNSTRCPFHTPLPPALLLLPPPPPAPSPCPPPPPSSISLATLCEHAILTQGDILKLSPNYIFHYYPLMHTTLPSHAYTFGAKSLLGTPSETYVEIKIVKTLAINLLNVKRKVSQY</sequence>
<evidence type="ECO:0000313" key="1">
    <source>
        <dbReference type="EMBL" id="MPC26902.1"/>
    </source>
</evidence>
<organism evidence="1 2">
    <name type="scientific">Portunus trituberculatus</name>
    <name type="common">Swimming crab</name>
    <name type="synonym">Neptunus trituberculatus</name>
    <dbReference type="NCBI Taxonomy" id="210409"/>
    <lineage>
        <taxon>Eukaryota</taxon>
        <taxon>Metazoa</taxon>
        <taxon>Ecdysozoa</taxon>
        <taxon>Arthropoda</taxon>
        <taxon>Crustacea</taxon>
        <taxon>Multicrustacea</taxon>
        <taxon>Malacostraca</taxon>
        <taxon>Eumalacostraca</taxon>
        <taxon>Eucarida</taxon>
        <taxon>Decapoda</taxon>
        <taxon>Pleocyemata</taxon>
        <taxon>Brachyura</taxon>
        <taxon>Eubrachyura</taxon>
        <taxon>Portunoidea</taxon>
        <taxon>Portunidae</taxon>
        <taxon>Portuninae</taxon>
        <taxon>Portunus</taxon>
    </lineage>
</organism>
<dbReference type="Proteomes" id="UP000324222">
    <property type="component" value="Unassembled WGS sequence"/>
</dbReference>
<dbReference type="EMBL" id="VSRR010001668">
    <property type="protein sequence ID" value="MPC26902.1"/>
    <property type="molecule type" value="Genomic_DNA"/>
</dbReference>
<name>A0A5B7DYV0_PORTR</name>
<dbReference type="AlphaFoldDB" id="A0A5B7DYV0"/>
<reference evidence="1 2" key="1">
    <citation type="submission" date="2019-05" db="EMBL/GenBank/DDBJ databases">
        <title>Another draft genome of Portunus trituberculatus and its Hox gene families provides insights of decapod evolution.</title>
        <authorList>
            <person name="Jeong J.-H."/>
            <person name="Song I."/>
            <person name="Kim S."/>
            <person name="Choi T."/>
            <person name="Kim D."/>
            <person name="Ryu S."/>
            <person name="Kim W."/>
        </authorList>
    </citation>
    <scope>NUCLEOTIDE SEQUENCE [LARGE SCALE GENOMIC DNA]</scope>
    <source>
        <tissue evidence="1">Muscle</tissue>
    </source>
</reference>
<protein>
    <submittedName>
        <fullName evidence="1">Uncharacterized protein</fullName>
    </submittedName>
</protein>
<keyword evidence="2" id="KW-1185">Reference proteome</keyword>